<comment type="caution">
    <text evidence="5">The sequence shown here is derived from an EMBL/GenBank/DDBJ whole genome shotgun (WGS) entry which is preliminary data.</text>
</comment>
<reference evidence="5 6" key="1">
    <citation type="submission" date="2014-06" db="EMBL/GenBank/DDBJ databases">
        <authorList>
            <person name="Ngugi D.K."/>
            <person name="Blom J."/>
            <person name="Alam I."/>
            <person name="Rashid M."/>
            <person name="Baalawi W."/>
            <person name="Zhang G."/>
            <person name="Hikmawan T."/>
            <person name="Guan Y."/>
            <person name="Antunes A."/>
            <person name="Siam R."/>
            <person name="El-Dorry H."/>
            <person name="Bajic V."/>
            <person name="Stingl U."/>
        </authorList>
    </citation>
    <scope>NUCLEOTIDE SEQUENCE [LARGE SCALE GENOMIC DNA]</scope>
    <source>
        <strain evidence="5">SCGC AAA799-B03</strain>
    </source>
</reference>
<dbReference type="AlphaFoldDB" id="A0A087S5T9"/>
<protein>
    <submittedName>
        <fullName evidence="5">Putative 3-methyladenine DNA glycosylase protein</fullName>
        <ecNumber evidence="5">3.2.2.21</ecNumber>
    </submittedName>
</protein>
<dbReference type="GO" id="GO:0003905">
    <property type="term" value="F:alkylbase DNA N-glycosylase activity"/>
    <property type="evidence" value="ECO:0007669"/>
    <property type="project" value="UniProtKB-EC"/>
</dbReference>
<dbReference type="EC" id="3.2.2.21" evidence="5"/>
<gene>
    <name evidence="5" type="ORF">AAA799B03_01388</name>
</gene>
<keyword evidence="4" id="KW-0234">DNA repair</keyword>
<dbReference type="EMBL" id="JOTA01000060">
    <property type="protein sequence ID" value="KFM21093.1"/>
    <property type="molecule type" value="Genomic_DNA"/>
</dbReference>
<keyword evidence="5" id="KW-0326">Glycosidase</keyword>
<evidence type="ECO:0000256" key="1">
    <source>
        <dbReference type="ARBA" id="ARBA00009232"/>
    </source>
</evidence>
<evidence type="ECO:0000313" key="5">
    <source>
        <dbReference type="EMBL" id="KFM21093.1"/>
    </source>
</evidence>
<dbReference type="InterPro" id="IPR011034">
    <property type="entry name" value="Formyl_transferase-like_C_sf"/>
</dbReference>
<dbReference type="GO" id="GO:0003677">
    <property type="term" value="F:DNA binding"/>
    <property type="evidence" value="ECO:0007669"/>
    <property type="project" value="InterPro"/>
</dbReference>
<dbReference type="Proteomes" id="UP000029384">
    <property type="component" value="Unassembled WGS sequence"/>
</dbReference>
<feature type="non-terminal residue" evidence="5">
    <location>
        <position position="1"/>
    </location>
</feature>
<dbReference type="SUPFAM" id="SSF50486">
    <property type="entry name" value="FMT C-terminal domain-like"/>
    <property type="match status" value="1"/>
</dbReference>
<dbReference type="GO" id="GO:0006284">
    <property type="term" value="P:base-excision repair"/>
    <property type="evidence" value="ECO:0007669"/>
    <property type="project" value="InterPro"/>
</dbReference>
<name>A0A087S5T9_9ARCH</name>
<dbReference type="Gene3D" id="3.10.300.10">
    <property type="entry name" value="Methylpurine-DNA glycosylase (MPG)"/>
    <property type="match status" value="1"/>
</dbReference>
<evidence type="ECO:0000256" key="3">
    <source>
        <dbReference type="ARBA" id="ARBA00022801"/>
    </source>
</evidence>
<keyword evidence="2" id="KW-0227">DNA damage</keyword>
<keyword evidence="3 5" id="KW-0378">Hydrolase</keyword>
<accession>A0A087S5T9</accession>
<sequence length="52" mass="5947">ALEITKEHYGVDLTKNSKLYITEGIKTKKIVSSPRIGIKEATDKLWNFKINI</sequence>
<organism evidence="5 6">
    <name type="scientific">Marine Group I thaumarchaeote SCGC AAA799-B03</name>
    <dbReference type="NCBI Taxonomy" id="1502289"/>
    <lineage>
        <taxon>Archaea</taxon>
        <taxon>Nitrososphaerota</taxon>
        <taxon>Marine Group I</taxon>
    </lineage>
</organism>
<dbReference type="InterPro" id="IPR036995">
    <property type="entry name" value="MPG_sf"/>
</dbReference>
<evidence type="ECO:0000256" key="4">
    <source>
        <dbReference type="ARBA" id="ARBA00023204"/>
    </source>
</evidence>
<dbReference type="Pfam" id="PF02245">
    <property type="entry name" value="Pur_DNA_glyco"/>
    <property type="match status" value="1"/>
</dbReference>
<evidence type="ECO:0000313" key="6">
    <source>
        <dbReference type="Proteomes" id="UP000029384"/>
    </source>
</evidence>
<evidence type="ECO:0000256" key="2">
    <source>
        <dbReference type="ARBA" id="ARBA00022763"/>
    </source>
</evidence>
<proteinExistence type="inferred from homology"/>
<keyword evidence="6" id="KW-1185">Reference proteome</keyword>
<dbReference type="InterPro" id="IPR003180">
    <property type="entry name" value="MPG"/>
</dbReference>
<comment type="similarity">
    <text evidence="1">Belongs to the DNA glycosylase MPG family.</text>
</comment>